<dbReference type="InterPro" id="IPR011013">
    <property type="entry name" value="Gal_mutarotase_sf_dom"/>
</dbReference>
<protein>
    <submittedName>
        <fullName evidence="1">Uncharacterized protein</fullName>
    </submittedName>
</protein>
<dbReference type="AlphaFoldDB" id="A0A941HPH6"/>
<organism evidence="1 2">
    <name type="scientific">Proteiniclasticum sediminis</name>
    <dbReference type="NCBI Taxonomy" id="2804028"/>
    <lineage>
        <taxon>Bacteria</taxon>
        <taxon>Bacillati</taxon>
        <taxon>Bacillota</taxon>
        <taxon>Clostridia</taxon>
        <taxon>Eubacteriales</taxon>
        <taxon>Clostridiaceae</taxon>
        <taxon>Proteiniclasticum</taxon>
    </lineage>
</organism>
<accession>A0A941HPH6</accession>
<sequence length="337" mass="38495">MRIRFEPMNDLGEACRKVTLENRNKMKVSFVTLGGLMTAFHLPDLEGTVENVVFAQPFGEDHPKLLDTPFGGMTMDELPPYEAEVISEDPPRVRLWRESQDPLVLDPFPGWSKELLVELESHTLRIWDKNPGGSEPIFHPSHFMMFNLSGDHRESVKYHELFLRSSAVEFLDEDAKPSGELRDTWGTAFEFRYQREIGEEMSPEEPQFQRGDGFHHGYVLTSEKGTAARITHRFTGRTLEVETSYPFVLLDTHRPNPHESGSSHGLFLGFGTLPQRLAKAAEAQKKLPIKGVEPLFVEYRFKLETPVELPFFGENCPDSEQNSVGEEDFLNSLLPRF</sequence>
<dbReference type="RefSeq" id="WP_211799879.1">
    <property type="nucleotide sequence ID" value="NZ_JAGSCS010000003.1"/>
</dbReference>
<dbReference type="EMBL" id="JAGSCS010000003">
    <property type="protein sequence ID" value="MBR0575354.1"/>
    <property type="molecule type" value="Genomic_DNA"/>
</dbReference>
<reference evidence="1" key="1">
    <citation type="submission" date="2021-04" db="EMBL/GenBank/DDBJ databases">
        <title>Proteiniclasticum sedimins sp. nov., an obligate anaerobic bacterium isolated from anaerobic sludge.</title>
        <authorList>
            <person name="Liu J."/>
        </authorList>
    </citation>
    <scope>NUCLEOTIDE SEQUENCE</scope>
    <source>
        <strain evidence="1">BAD-10</strain>
    </source>
</reference>
<dbReference type="InterPro" id="IPR014718">
    <property type="entry name" value="GH-type_carb-bd"/>
</dbReference>
<dbReference type="PANTHER" id="PTHR10091">
    <property type="entry name" value="ALDOSE-1-EPIMERASE"/>
    <property type="match status" value="1"/>
</dbReference>
<dbReference type="Proteomes" id="UP000675379">
    <property type="component" value="Unassembled WGS sequence"/>
</dbReference>
<dbReference type="Pfam" id="PF01263">
    <property type="entry name" value="Aldose_epim"/>
    <property type="match status" value="1"/>
</dbReference>
<evidence type="ECO:0000313" key="2">
    <source>
        <dbReference type="Proteomes" id="UP000675379"/>
    </source>
</evidence>
<dbReference type="Gene3D" id="2.70.98.10">
    <property type="match status" value="1"/>
</dbReference>
<name>A0A941HPH6_9CLOT</name>
<dbReference type="GO" id="GO:0030246">
    <property type="term" value="F:carbohydrate binding"/>
    <property type="evidence" value="ECO:0007669"/>
    <property type="project" value="InterPro"/>
</dbReference>
<proteinExistence type="predicted"/>
<dbReference type="GO" id="GO:0004034">
    <property type="term" value="F:aldose 1-epimerase activity"/>
    <property type="evidence" value="ECO:0007669"/>
    <property type="project" value="TreeGrafter"/>
</dbReference>
<keyword evidence="2" id="KW-1185">Reference proteome</keyword>
<dbReference type="InterPro" id="IPR008183">
    <property type="entry name" value="Aldose_1/G6P_1-epimerase"/>
</dbReference>
<evidence type="ECO:0000313" key="1">
    <source>
        <dbReference type="EMBL" id="MBR0575354.1"/>
    </source>
</evidence>
<dbReference type="GO" id="GO:0005737">
    <property type="term" value="C:cytoplasm"/>
    <property type="evidence" value="ECO:0007669"/>
    <property type="project" value="TreeGrafter"/>
</dbReference>
<dbReference type="SUPFAM" id="SSF74650">
    <property type="entry name" value="Galactose mutarotase-like"/>
    <property type="match status" value="1"/>
</dbReference>
<dbReference type="GO" id="GO:0006006">
    <property type="term" value="P:glucose metabolic process"/>
    <property type="evidence" value="ECO:0007669"/>
    <property type="project" value="TreeGrafter"/>
</dbReference>
<comment type="caution">
    <text evidence="1">The sequence shown here is derived from an EMBL/GenBank/DDBJ whole genome shotgun (WGS) entry which is preliminary data.</text>
</comment>
<gene>
    <name evidence="1" type="ORF">KCG48_03270</name>
</gene>
<dbReference type="GO" id="GO:0033499">
    <property type="term" value="P:galactose catabolic process via UDP-galactose, Leloir pathway"/>
    <property type="evidence" value="ECO:0007669"/>
    <property type="project" value="TreeGrafter"/>
</dbReference>
<dbReference type="PANTHER" id="PTHR10091:SF0">
    <property type="entry name" value="GALACTOSE MUTAROTASE"/>
    <property type="match status" value="1"/>
</dbReference>